<dbReference type="AlphaFoldDB" id="A0A1T4WX81"/>
<organism evidence="2 3">
    <name type="scientific">Thiothrix eikelboomii</name>
    <dbReference type="NCBI Taxonomy" id="92487"/>
    <lineage>
        <taxon>Bacteria</taxon>
        <taxon>Pseudomonadati</taxon>
        <taxon>Pseudomonadota</taxon>
        <taxon>Gammaproteobacteria</taxon>
        <taxon>Thiotrichales</taxon>
        <taxon>Thiotrichaceae</taxon>
        <taxon>Thiothrix</taxon>
    </lineage>
</organism>
<dbReference type="Proteomes" id="UP000190460">
    <property type="component" value="Unassembled WGS sequence"/>
</dbReference>
<gene>
    <name evidence="2" type="ORF">SAMN02745130_02225</name>
</gene>
<dbReference type="RefSeq" id="WP_078922710.1">
    <property type="nucleotide sequence ID" value="NZ_FUYB01000010.1"/>
</dbReference>
<proteinExistence type="predicted"/>
<name>A0A1T4WX81_9GAMM</name>
<feature type="signal peptide" evidence="1">
    <location>
        <begin position="1"/>
        <end position="24"/>
    </location>
</feature>
<dbReference type="STRING" id="92487.SAMN02745130_02225"/>
<evidence type="ECO:0000313" key="2">
    <source>
        <dbReference type="EMBL" id="SKA81972.1"/>
    </source>
</evidence>
<accession>A0A1T4WX81</accession>
<sequence length="92" mass="10650">MKAKLMMAAVLGSLVLGAAGNAVAWNPWSAWYPTKWEAEQSAVSSCKSHYGYACVVYECQKRYYNYDYQWRCAAKQQAYHAPSHHYRPHYSY</sequence>
<evidence type="ECO:0000256" key="1">
    <source>
        <dbReference type="SAM" id="SignalP"/>
    </source>
</evidence>
<feature type="chain" id="PRO_5013386878" description="DUF4189 domain-containing protein" evidence="1">
    <location>
        <begin position="25"/>
        <end position="92"/>
    </location>
</feature>
<dbReference type="EMBL" id="FUYB01000010">
    <property type="protein sequence ID" value="SKA81972.1"/>
    <property type="molecule type" value="Genomic_DNA"/>
</dbReference>
<keyword evidence="3" id="KW-1185">Reference proteome</keyword>
<keyword evidence="1" id="KW-0732">Signal</keyword>
<evidence type="ECO:0008006" key="4">
    <source>
        <dbReference type="Google" id="ProtNLM"/>
    </source>
</evidence>
<protein>
    <recommendedName>
        <fullName evidence="4">DUF4189 domain-containing protein</fullName>
    </recommendedName>
</protein>
<reference evidence="2 3" key="1">
    <citation type="submission" date="2017-02" db="EMBL/GenBank/DDBJ databases">
        <authorList>
            <person name="Peterson S.W."/>
        </authorList>
    </citation>
    <scope>NUCLEOTIDE SEQUENCE [LARGE SCALE GENOMIC DNA]</scope>
    <source>
        <strain evidence="2 3">ATCC 49788</strain>
    </source>
</reference>
<evidence type="ECO:0000313" key="3">
    <source>
        <dbReference type="Proteomes" id="UP000190460"/>
    </source>
</evidence>